<gene>
    <name evidence="1" type="ORF">PPUN14671_48110</name>
</gene>
<evidence type="ECO:0000313" key="1">
    <source>
        <dbReference type="EMBL" id="GLO37974.1"/>
    </source>
</evidence>
<name>A0AA37RJY6_PSEPU</name>
<sequence length="157" mass="17708">MNEILGVEGWLKCLGKTHRALLDIGLDPKLRFIKLFYGDIKIYLEPAPGISFVFDAETKVLLAVTITIIRRVEREPEFGGYLPQPYNCSDKVSVRAAWGNPIKSREKLVLPPPIGETGGWDMYSLSSVGFEEFELIYSYTTDFIVSGFVLKVRNDEA</sequence>
<organism evidence="1 2">
    <name type="scientific">Pseudomonas putida</name>
    <name type="common">Arthrobacter siderocapsulatus</name>
    <dbReference type="NCBI Taxonomy" id="303"/>
    <lineage>
        <taxon>Bacteria</taxon>
        <taxon>Pseudomonadati</taxon>
        <taxon>Pseudomonadota</taxon>
        <taxon>Gammaproteobacteria</taxon>
        <taxon>Pseudomonadales</taxon>
        <taxon>Pseudomonadaceae</taxon>
        <taxon>Pseudomonas</taxon>
    </lineage>
</organism>
<dbReference type="RefSeq" id="WP_284357020.1">
    <property type="nucleotide sequence ID" value="NZ_BSKF01000017.1"/>
</dbReference>
<protein>
    <recommendedName>
        <fullName evidence="3">Immunity protein</fullName>
    </recommendedName>
</protein>
<comment type="caution">
    <text evidence="1">The sequence shown here is derived from an EMBL/GenBank/DDBJ whole genome shotgun (WGS) entry which is preliminary data.</text>
</comment>
<reference evidence="1" key="1">
    <citation type="submission" date="2023-01" db="EMBL/GenBank/DDBJ databases">
        <title>Whole-genome sequence of Pseudomonas putida NBRC 14671.</title>
        <authorList>
            <person name="Morohoshi T."/>
            <person name="Someya N."/>
        </authorList>
    </citation>
    <scope>NUCLEOTIDE SEQUENCE</scope>
    <source>
        <strain evidence="1">NBRC 14671</strain>
    </source>
</reference>
<evidence type="ECO:0000313" key="2">
    <source>
        <dbReference type="Proteomes" id="UP001161257"/>
    </source>
</evidence>
<proteinExistence type="predicted"/>
<dbReference type="Proteomes" id="UP001161257">
    <property type="component" value="Unassembled WGS sequence"/>
</dbReference>
<dbReference type="EMBL" id="BSKJ01000014">
    <property type="protein sequence ID" value="GLO37974.1"/>
    <property type="molecule type" value="Genomic_DNA"/>
</dbReference>
<evidence type="ECO:0008006" key="3">
    <source>
        <dbReference type="Google" id="ProtNLM"/>
    </source>
</evidence>
<dbReference type="AlphaFoldDB" id="A0AA37RJY6"/>
<accession>A0AA37RJY6</accession>